<evidence type="ECO:0000313" key="2">
    <source>
        <dbReference type="EMBL" id="SFM23559.1"/>
    </source>
</evidence>
<dbReference type="Pfam" id="PF13302">
    <property type="entry name" value="Acetyltransf_3"/>
    <property type="match status" value="1"/>
</dbReference>
<dbReference type="InterPro" id="IPR016181">
    <property type="entry name" value="Acyl_CoA_acyltransferase"/>
</dbReference>
<dbReference type="GO" id="GO:0016758">
    <property type="term" value="F:hexosyltransferase activity"/>
    <property type="evidence" value="ECO:0007669"/>
    <property type="project" value="InterPro"/>
</dbReference>
<evidence type="ECO:0000313" key="3">
    <source>
        <dbReference type="Proteomes" id="UP000198565"/>
    </source>
</evidence>
<sequence>MRVLIFTEGGSKSGYGHIIRCSSIYEELKALSIEVHFMICGDVKPYEMLQNIEFEVVNWYSHAYLKKFIKKDDYCIIDSYIAEQDIYELISYLAKKCLYLDDYYRLKYPKGTVITPSLEKRVYVENSTHYIAGPNVICLRRSFTDIQTRCPDEKISNVLITLGGSNLRSLILKISNHFCDRYSTINFNLVVDQVEQYQAVNKKYKNLTIYSNISADRMKQLMETADLAITGSGQTIYELLATGTPFIPLKVAENQQSIINSLLKLKVVDYYFDPNDEDDLKDLMIYFENIVDSSIKIKQNYNIIDLSGIKNIVNYLLIDHEIDDNYRLRNVKKEDIYQVYNLSNDPTVRYFSLNQREISWANHTEWFSKVRNDQNYLFLIIEDINGNFVGQIRFEIDEENASISISFNEEHRGKGLGLTLLFKSIKKLNSDFQNISKIIAYIDKSNHASKKLFERAGFKCRDIEGAFLKYELLVGA</sequence>
<reference evidence="3" key="1">
    <citation type="submission" date="2016-10" db="EMBL/GenBank/DDBJ databases">
        <authorList>
            <person name="Varghese N."/>
            <person name="Submissions S."/>
        </authorList>
    </citation>
    <scope>NUCLEOTIDE SEQUENCE [LARGE SCALE GENOMIC DNA]</scope>
    <source>
        <strain evidence="3">CGMCC 1.4250</strain>
    </source>
</reference>
<keyword evidence="3" id="KW-1185">Reference proteome</keyword>
<dbReference type="Proteomes" id="UP000198565">
    <property type="component" value="Unassembled WGS sequence"/>
</dbReference>
<dbReference type="InterPro" id="IPR007235">
    <property type="entry name" value="Glyco_trans_28_C"/>
</dbReference>
<dbReference type="PANTHER" id="PTHR43415:SF3">
    <property type="entry name" value="GNAT-FAMILY ACETYLTRANSFERASE"/>
    <property type="match status" value="1"/>
</dbReference>
<keyword evidence="2" id="KW-0808">Transferase</keyword>
<feature type="domain" description="N-acetyltransferase" evidence="1">
    <location>
        <begin position="326"/>
        <end position="476"/>
    </location>
</feature>
<dbReference type="RefSeq" id="WP_091484889.1">
    <property type="nucleotide sequence ID" value="NZ_FOTR01000010.1"/>
</dbReference>
<dbReference type="Gene3D" id="3.40.50.2000">
    <property type="entry name" value="Glycogen Phosphorylase B"/>
    <property type="match status" value="1"/>
</dbReference>
<dbReference type="Gene3D" id="3.40.630.30">
    <property type="match status" value="1"/>
</dbReference>
<dbReference type="EMBL" id="FOTR01000010">
    <property type="protein sequence ID" value="SFM23559.1"/>
    <property type="molecule type" value="Genomic_DNA"/>
</dbReference>
<dbReference type="PROSITE" id="PS51186">
    <property type="entry name" value="GNAT"/>
    <property type="match status" value="1"/>
</dbReference>
<evidence type="ECO:0000259" key="1">
    <source>
        <dbReference type="PROSITE" id="PS51186"/>
    </source>
</evidence>
<dbReference type="STRING" id="334253.SAMN04487943_110111"/>
<dbReference type="Pfam" id="PF04101">
    <property type="entry name" value="Glyco_tran_28_C"/>
    <property type="match status" value="1"/>
</dbReference>
<accession>A0A1I4P778</accession>
<dbReference type="PANTHER" id="PTHR43415">
    <property type="entry name" value="SPERMIDINE N(1)-ACETYLTRANSFERASE"/>
    <property type="match status" value="1"/>
</dbReference>
<dbReference type="SUPFAM" id="SSF55729">
    <property type="entry name" value="Acyl-CoA N-acyltransferases (Nat)"/>
    <property type="match status" value="1"/>
</dbReference>
<dbReference type="InterPro" id="IPR000182">
    <property type="entry name" value="GNAT_dom"/>
</dbReference>
<dbReference type="GO" id="GO:0016747">
    <property type="term" value="F:acyltransferase activity, transferring groups other than amino-acyl groups"/>
    <property type="evidence" value="ECO:0007669"/>
    <property type="project" value="InterPro"/>
</dbReference>
<organism evidence="2 3">
    <name type="scientific">Gracilibacillus orientalis</name>
    <dbReference type="NCBI Taxonomy" id="334253"/>
    <lineage>
        <taxon>Bacteria</taxon>
        <taxon>Bacillati</taxon>
        <taxon>Bacillota</taxon>
        <taxon>Bacilli</taxon>
        <taxon>Bacillales</taxon>
        <taxon>Bacillaceae</taxon>
        <taxon>Gracilibacillus</taxon>
    </lineage>
</organism>
<name>A0A1I4P778_9BACI</name>
<protein>
    <submittedName>
        <fullName evidence="2">Spore coat polysaccharide biosynthesis protein SpsG, predicted glycosyltransferase</fullName>
    </submittedName>
</protein>
<proteinExistence type="predicted"/>
<dbReference type="Gene3D" id="3.40.50.11190">
    <property type="match status" value="1"/>
</dbReference>
<dbReference type="AlphaFoldDB" id="A0A1I4P778"/>
<dbReference type="SUPFAM" id="SSF53756">
    <property type="entry name" value="UDP-Glycosyltransferase/glycogen phosphorylase"/>
    <property type="match status" value="1"/>
</dbReference>
<gene>
    <name evidence="2" type="ORF">SAMN04487943_110111</name>
</gene>
<dbReference type="OrthoDB" id="9805604at2"/>